<dbReference type="PROSITE" id="PS51257">
    <property type="entry name" value="PROKAR_LIPOPROTEIN"/>
    <property type="match status" value="1"/>
</dbReference>
<evidence type="ECO:0000313" key="2">
    <source>
        <dbReference type="Proteomes" id="UP000199403"/>
    </source>
</evidence>
<proteinExistence type="predicted"/>
<dbReference type="Gene3D" id="2.60.40.1820">
    <property type="match status" value="1"/>
</dbReference>
<protein>
    <submittedName>
        <fullName evidence="1">Uncharacterized protein</fullName>
    </submittedName>
</protein>
<gene>
    <name evidence="1" type="ORF">SAMN05192553_101540</name>
</gene>
<evidence type="ECO:0000313" key="1">
    <source>
        <dbReference type="EMBL" id="SEI85219.1"/>
    </source>
</evidence>
<keyword evidence="2" id="KW-1185">Reference proteome</keyword>
<dbReference type="SUPFAM" id="SSF117070">
    <property type="entry name" value="LEA14-like"/>
    <property type="match status" value="1"/>
</dbReference>
<dbReference type="EMBL" id="FNZH01000001">
    <property type="protein sequence ID" value="SEI85219.1"/>
    <property type="molecule type" value="Genomic_DNA"/>
</dbReference>
<reference evidence="2" key="1">
    <citation type="submission" date="2016-10" db="EMBL/GenBank/DDBJ databases">
        <authorList>
            <person name="Varghese N."/>
            <person name="Submissions S."/>
        </authorList>
    </citation>
    <scope>NUCLEOTIDE SEQUENCE [LARGE SCALE GENOMIC DNA]</scope>
    <source>
        <strain evidence="2">IBRC-M 10761</strain>
    </source>
</reference>
<name>A0A1H6TYV8_9BACT</name>
<dbReference type="OrthoDB" id="833734at2"/>
<dbReference type="Proteomes" id="UP000199403">
    <property type="component" value="Unassembled WGS sequence"/>
</dbReference>
<dbReference type="RefSeq" id="WP_143057532.1">
    <property type="nucleotide sequence ID" value="NZ_FNZH01000001.1"/>
</dbReference>
<sequence>MEKHPICPLLLLLSLFFSFSCKTNLLVLEDMLPSAKHRDFDVTFSQTSLDDFSIGFILTYELFNPYKIDLPIPEHVMEILVNDDKIGKYDEHSTTIIPAKSSKLIHYELTINSDQLKNMMGKNNKISFNTSIEMDLTAFSKVLPNYQLSVSEDFDLETSELTPMINNLLQRKIGKFNFSYEHATQIKIPAPPAISKSTDPIEINLLGAGISAINPNAIKNALIPFGDLLVNGELDGLKDPFIDALVDLTVTIPDPTLLEWDRTRRIRMETYLLNLIKPFDSQIVTKWNGTKSLLYQSTSLPVADYFVDNFLNPHVDSQASVKWNQFQQAYNQLKTTVFPTEIPGPQTKGFEIAIPFIFHNKNEFPISIPIFSSSLTLSGDSPFAMYVKPKKMEEIVHGELPANHSEIPAKTKETLYVVFSFNMQAFNQGMYSLFMKNNFEPNLRGMMSYDFGYGPMYIDYDLEDMQLNYK</sequence>
<accession>A0A1H6TYV8</accession>
<organism evidence="1 2">
    <name type="scientific">Cyclobacterium xiamenense</name>
    <dbReference type="NCBI Taxonomy" id="1297121"/>
    <lineage>
        <taxon>Bacteria</taxon>
        <taxon>Pseudomonadati</taxon>
        <taxon>Bacteroidota</taxon>
        <taxon>Cytophagia</taxon>
        <taxon>Cytophagales</taxon>
        <taxon>Cyclobacteriaceae</taxon>
        <taxon>Cyclobacterium</taxon>
    </lineage>
</organism>
<dbReference type="AlphaFoldDB" id="A0A1H6TYV8"/>